<accession>A0A518HCV6</accession>
<dbReference type="PROSITE" id="PS00455">
    <property type="entry name" value="AMP_BINDING"/>
    <property type="match status" value="1"/>
</dbReference>
<dbReference type="GO" id="GO:0005737">
    <property type="term" value="C:cytoplasm"/>
    <property type="evidence" value="ECO:0007669"/>
    <property type="project" value="TreeGrafter"/>
</dbReference>
<dbReference type="NCBIfam" id="TIGR01733">
    <property type="entry name" value="AA-adenyl-dom"/>
    <property type="match status" value="1"/>
</dbReference>
<dbReference type="KEGG" id="tpla:ElP_66500"/>
<dbReference type="InterPro" id="IPR025110">
    <property type="entry name" value="AMP-bd_C"/>
</dbReference>
<dbReference type="GO" id="GO:0044550">
    <property type="term" value="P:secondary metabolite biosynthetic process"/>
    <property type="evidence" value="ECO:0007669"/>
    <property type="project" value="TreeGrafter"/>
</dbReference>
<feature type="domain" description="AMP-binding enzyme C-terminal" evidence="3">
    <location>
        <begin position="490"/>
        <end position="564"/>
    </location>
</feature>
<dbReference type="PANTHER" id="PTHR45527:SF1">
    <property type="entry name" value="FATTY ACID SYNTHASE"/>
    <property type="match status" value="1"/>
</dbReference>
<evidence type="ECO:0000259" key="2">
    <source>
        <dbReference type="Pfam" id="PF00501"/>
    </source>
</evidence>
<dbReference type="InterPro" id="IPR010071">
    <property type="entry name" value="AA_adenyl_dom"/>
</dbReference>
<organism evidence="4 5">
    <name type="scientific">Tautonia plasticadhaerens</name>
    <dbReference type="NCBI Taxonomy" id="2527974"/>
    <lineage>
        <taxon>Bacteria</taxon>
        <taxon>Pseudomonadati</taxon>
        <taxon>Planctomycetota</taxon>
        <taxon>Planctomycetia</taxon>
        <taxon>Isosphaerales</taxon>
        <taxon>Isosphaeraceae</taxon>
        <taxon>Tautonia</taxon>
    </lineage>
</organism>
<keyword evidence="5" id="KW-1185">Reference proteome</keyword>
<evidence type="ECO:0000256" key="1">
    <source>
        <dbReference type="SAM" id="MobiDB-lite"/>
    </source>
</evidence>
<dbReference type="Gene3D" id="3.30.300.30">
    <property type="match status" value="1"/>
</dbReference>
<feature type="region of interest" description="Disordered" evidence="1">
    <location>
        <begin position="1"/>
        <end position="39"/>
    </location>
</feature>
<name>A0A518HCV6_9BACT</name>
<proteinExistence type="predicted"/>
<dbReference type="Pfam" id="PF00501">
    <property type="entry name" value="AMP-binding"/>
    <property type="match status" value="1"/>
</dbReference>
<dbReference type="AlphaFoldDB" id="A0A518HCV6"/>
<dbReference type="Gene3D" id="3.40.50.12780">
    <property type="entry name" value="N-terminal domain of ligase-like"/>
    <property type="match status" value="1"/>
</dbReference>
<dbReference type="Proteomes" id="UP000317835">
    <property type="component" value="Chromosome"/>
</dbReference>
<dbReference type="SUPFAM" id="SSF56801">
    <property type="entry name" value="Acetyl-CoA synthetase-like"/>
    <property type="match status" value="1"/>
</dbReference>
<evidence type="ECO:0000259" key="3">
    <source>
        <dbReference type="Pfam" id="PF13193"/>
    </source>
</evidence>
<sequence>MPVNGLTIMQPRTTQPRTAPARTTPVTTPALQDDRLRPDRRVDPAHAAHRPALAPRETIHLAQLLDRAATRWPDRPAVEAEDGRVLTYDQLDRAADRLDARLARYGIGRGDRVGLMLPKSPEAVAAIHGVLRSGAAYVPVDPTAPPARGAGILADAFVKAVVVDSGLVDALRSCWPGPGPMPKLIVVGEGAADHPDGVSWAEVMADEAPTPDPSPRFDGDVAYILYTSGSTGTPKGVTLSHANALCFLDWCASAFGVEPGRRFASHAPFHFDLSVFDLYACCRAGGTLVLVGEGLGKDPARLGDFLTDRAIDVWYSAPSILALLSEYGRIDRPGLTPPRLVLFAGEVFPIAHLRRLRRLWPYATLWNLYGPTETNVCTAHRIPEAIADDRDEPFPIGPVCPPLRARVVDEQGDDVPDGDEGELLIAGPGVMRGYFGRDDLTEAAFIESVDGTRWYRTGDLVSDLGGGCFSYHGRRDRMVKKRGYRIELGEIEAALHRLDGVSRAAVVATPTAEGLVISAFVAMKAGQKGSIIALKRHCASVLPSYMIPDAIRFLPSIPSTSTDKVDYPHLGALASGPEPEAA</sequence>
<feature type="domain" description="AMP-dependent synthetase/ligase" evidence="2">
    <location>
        <begin position="65"/>
        <end position="435"/>
    </location>
</feature>
<feature type="compositionally biased region" description="Low complexity" evidence="1">
    <location>
        <begin position="11"/>
        <end position="30"/>
    </location>
</feature>
<evidence type="ECO:0000313" key="5">
    <source>
        <dbReference type="Proteomes" id="UP000317835"/>
    </source>
</evidence>
<evidence type="ECO:0000313" key="4">
    <source>
        <dbReference type="EMBL" id="QDV38695.1"/>
    </source>
</evidence>
<gene>
    <name evidence="4" type="primary">srfAC</name>
    <name evidence="4" type="ORF">ElP_66500</name>
</gene>
<reference evidence="4 5" key="1">
    <citation type="submission" date="2019-02" db="EMBL/GenBank/DDBJ databases">
        <title>Deep-cultivation of Planctomycetes and their phenomic and genomic characterization uncovers novel biology.</title>
        <authorList>
            <person name="Wiegand S."/>
            <person name="Jogler M."/>
            <person name="Boedeker C."/>
            <person name="Pinto D."/>
            <person name="Vollmers J."/>
            <person name="Rivas-Marin E."/>
            <person name="Kohn T."/>
            <person name="Peeters S.H."/>
            <person name="Heuer A."/>
            <person name="Rast P."/>
            <person name="Oberbeckmann S."/>
            <person name="Bunk B."/>
            <person name="Jeske O."/>
            <person name="Meyerdierks A."/>
            <person name="Storesund J.E."/>
            <person name="Kallscheuer N."/>
            <person name="Luecker S."/>
            <person name="Lage O.M."/>
            <person name="Pohl T."/>
            <person name="Merkel B.J."/>
            <person name="Hornburger P."/>
            <person name="Mueller R.-W."/>
            <person name="Bruemmer F."/>
            <person name="Labrenz M."/>
            <person name="Spormann A.M."/>
            <person name="Op den Camp H."/>
            <person name="Overmann J."/>
            <person name="Amann R."/>
            <person name="Jetten M.S.M."/>
            <person name="Mascher T."/>
            <person name="Medema M.H."/>
            <person name="Devos D.P."/>
            <person name="Kaster A.-K."/>
            <person name="Ovreas L."/>
            <person name="Rohde M."/>
            <person name="Galperin M.Y."/>
            <person name="Jogler C."/>
        </authorList>
    </citation>
    <scope>NUCLEOTIDE SEQUENCE [LARGE SCALE GENOMIC DNA]</scope>
    <source>
        <strain evidence="4 5">ElP</strain>
    </source>
</reference>
<dbReference type="InterPro" id="IPR045851">
    <property type="entry name" value="AMP-bd_C_sf"/>
</dbReference>
<dbReference type="InterPro" id="IPR000873">
    <property type="entry name" value="AMP-dep_synth/lig_dom"/>
</dbReference>
<dbReference type="GO" id="GO:0031177">
    <property type="term" value="F:phosphopantetheine binding"/>
    <property type="evidence" value="ECO:0007669"/>
    <property type="project" value="TreeGrafter"/>
</dbReference>
<dbReference type="PANTHER" id="PTHR45527">
    <property type="entry name" value="NONRIBOSOMAL PEPTIDE SYNTHETASE"/>
    <property type="match status" value="1"/>
</dbReference>
<dbReference type="EMBL" id="CP036426">
    <property type="protein sequence ID" value="QDV38695.1"/>
    <property type="molecule type" value="Genomic_DNA"/>
</dbReference>
<dbReference type="GO" id="GO:0043041">
    <property type="term" value="P:amino acid activation for nonribosomal peptide biosynthetic process"/>
    <property type="evidence" value="ECO:0007669"/>
    <property type="project" value="TreeGrafter"/>
</dbReference>
<dbReference type="InterPro" id="IPR020845">
    <property type="entry name" value="AMP-binding_CS"/>
</dbReference>
<protein>
    <submittedName>
        <fullName evidence="4">Surfactin synthase subunit 3</fullName>
    </submittedName>
</protein>
<dbReference type="Pfam" id="PF13193">
    <property type="entry name" value="AMP-binding_C"/>
    <property type="match status" value="1"/>
</dbReference>
<dbReference type="InterPro" id="IPR042099">
    <property type="entry name" value="ANL_N_sf"/>
</dbReference>